<evidence type="ECO:0000256" key="1">
    <source>
        <dbReference type="SAM" id="SignalP"/>
    </source>
</evidence>
<evidence type="ECO:0000313" key="7">
    <source>
        <dbReference type="EMBL" id="VCU49529.1"/>
    </source>
</evidence>
<dbReference type="SMR" id="A0A045J286"/>
<feature type="signal peptide" evidence="1">
    <location>
        <begin position="1"/>
        <end position="35"/>
    </location>
</feature>
<evidence type="ECO:0000313" key="4">
    <source>
        <dbReference type="EMBL" id="CLW08866.1"/>
    </source>
</evidence>
<accession>A0A045J286</accession>
<dbReference type="InterPro" id="IPR025240">
    <property type="entry name" value="DUF4189"/>
</dbReference>
<dbReference type="Proteomes" id="UP000300237">
    <property type="component" value="Chromosome"/>
</dbReference>
<evidence type="ECO:0000313" key="6">
    <source>
        <dbReference type="EMBL" id="REQ55447.1"/>
    </source>
</evidence>
<reference evidence="5 10" key="5">
    <citation type="submission" date="2017-02" db="EMBL/GenBank/DDBJ databases">
        <title>Protein polymorphisms may explain contrasting epidemiological fitness of two variants of a multidrug-resistant Mycobacterium tuberculosis strain.</title>
        <authorList>
            <person name="Bigi M.M."/>
            <person name="Lopez B."/>
            <person name="Blanco F.C."/>
            <person name="Sasiain M.C."/>
            <person name="De La Barrera S."/>
            <person name="Ritacco V."/>
            <person name="Bigi F."/>
            <person name="Soria M.A."/>
        </authorList>
    </citation>
    <scope>NUCLEOTIDE SEQUENCE [LARGE SCALE GENOMIC DNA]</scope>
    <source>
        <strain evidence="5 10">6548</strain>
    </source>
</reference>
<dbReference type="InterPro" id="IPR006311">
    <property type="entry name" value="TAT_signal"/>
</dbReference>
<gene>
    <name evidence="5" type="ORF">A4S10_01349</name>
    <name evidence="7" type="ORF">DKC2_1352</name>
    <name evidence="6" type="ORF">DSJ38_04540</name>
    <name evidence="3" type="ORF">ERS007657_02894</name>
    <name evidence="4" type="ORF">ERS094118_01876</name>
</gene>
<reference evidence="5 10" key="3">
    <citation type="submission" date="2016-04" db="EMBL/GenBank/DDBJ databases">
        <authorList>
            <person name="Bigi M."/>
            <person name="Bigi F."/>
            <person name="Soria M.A."/>
        </authorList>
    </citation>
    <scope>NUCLEOTIDE SEQUENCE [LARGE SCALE GENOMIC DNA]</scope>
    <source>
        <strain evidence="5 10">6548</strain>
    </source>
</reference>
<evidence type="ECO:0000313" key="8">
    <source>
        <dbReference type="Proteomes" id="UP000046680"/>
    </source>
</evidence>
<keyword evidence="1" id="KW-0732">Signal</keyword>
<dbReference type="GeneID" id="45425241"/>
<reference evidence="3 8" key="1">
    <citation type="submission" date="2015-03" db="EMBL/GenBank/DDBJ databases">
        <authorList>
            <consortium name="Pathogen Informatics"/>
        </authorList>
    </citation>
    <scope>NUCLEOTIDE SEQUENCE [LARGE SCALE GENOMIC DNA]</scope>
    <source>
        <strain evidence="3 8">C09601061</strain>
    </source>
</reference>
<reference evidence="7 12" key="7">
    <citation type="submission" date="2018-08" db="EMBL/GenBank/DDBJ databases">
        <authorList>
            <person name="Fokvardsen B D."/>
            <person name="Norman A."/>
        </authorList>
    </citation>
    <scope>NUCLEOTIDE SEQUENCE [LARGE SCALE GENOMIC DNA]</scope>
    <source>
        <strain evidence="7 12">DKC2</strain>
    </source>
</reference>
<dbReference type="PROSITE" id="PS51318">
    <property type="entry name" value="TAT"/>
    <property type="match status" value="1"/>
</dbReference>
<dbReference type="Proteomes" id="UP000046680">
    <property type="component" value="Unassembled WGS sequence"/>
</dbReference>
<dbReference type="AlphaFoldDB" id="A0A045J286"/>
<reference evidence="4 9" key="2">
    <citation type="submission" date="2015-03" db="EMBL/GenBank/DDBJ databases">
        <authorList>
            <consortium name="Pathogen Informatics"/>
            <person name="Murphy D."/>
        </authorList>
    </citation>
    <scope>NUCLEOTIDE SEQUENCE [LARGE SCALE GENOMIC DNA]</scope>
    <source>
        <strain evidence="4 9">0268S</strain>
    </source>
</reference>
<dbReference type="OMA" id="WGRASHY"/>
<dbReference type="EMBL" id="LWDQ01000001">
    <property type="protein sequence ID" value="OMH59186.1"/>
    <property type="molecule type" value="Genomic_DNA"/>
</dbReference>
<evidence type="ECO:0000313" key="12">
    <source>
        <dbReference type="Proteomes" id="UP000300237"/>
    </source>
</evidence>
<dbReference type="RefSeq" id="WP_003406558.1">
    <property type="nucleotide sequence ID" value="NZ_AP017901.1"/>
</dbReference>
<organism evidence="3 8">
    <name type="scientific">Mycobacterium tuberculosis</name>
    <dbReference type="NCBI Taxonomy" id="1773"/>
    <lineage>
        <taxon>Bacteria</taxon>
        <taxon>Bacillati</taxon>
        <taxon>Actinomycetota</taxon>
        <taxon>Actinomycetes</taxon>
        <taxon>Mycobacteriales</taxon>
        <taxon>Mycobacteriaceae</taxon>
        <taxon>Mycobacterium</taxon>
        <taxon>Mycobacterium tuberculosis complex</taxon>
    </lineage>
</organism>
<dbReference type="Proteomes" id="UP000189452">
    <property type="component" value="Chromosome"/>
</dbReference>
<protein>
    <submittedName>
        <fullName evidence="6">DUF4189 domain-containing protein</fullName>
    </submittedName>
    <submittedName>
        <fullName evidence="3 4">Secreted protein</fullName>
    </submittedName>
</protein>
<reference evidence="6 11" key="4">
    <citation type="journal article" date="2017" name="N. Engl. J. Med.">
        <title>Transmission of Extensively Drug-Resistant Tuberculosis in South Africa.</title>
        <authorList>
            <person name="Shah N.S."/>
            <person name="Auld S.C."/>
            <person name="Brust J.C."/>
            <person name="Mathema B."/>
            <person name="Ismail N."/>
            <person name="Moodley P."/>
            <person name="Mlisana K."/>
            <person name="Allana S."/>
            <person name="Campbell A."/>
            <person name="Mthiyane T."/>
            <person name="Morris N."/>
            <person name="Mpangase P."/>
            <person name="van der Meulen H."/>
            <person name="Omar S.V."/>
            <person name="Brown T.S."/>
            <person name="Narechania A."/>
            <person name="Shaskina E."/>
            <person name="Kapwata T."/>
            <person name="Kreiswirth B."/>
            <person name="Gandhi N.R."/>
        </authorList>
    </citation>
    <scope>NUCLEOTIDE SEQUENCE [LARGE SCALE GENOMIC DNA]</scope>
    <source>
        <strain evidence="6 11">32301_S10</strain>
    </source>
</reference>
<name>A0A045J286_MYCTX</name>
<proteinExistence type="predicted"/>
<dbReference type="EMBL" id="LR027516">
    <property type="protein sequence ID" value="VCU49529.1"/>
    <property type="molecule type" value="Genomic_DNA"/>
</dbReference>
<dbReference type="Proteomes" id="UP000256381">
    <property type="component" value="Unassembled WGS sequence"/>
</dbReference>
<evidence type="ECO:0000259" key="2">
    <source>
        <dbReference type="Pfam" id="PF13827"/>
    </source>
</evidence>
<feature type="chain" id="PRO_5015026420" evidence="1">
    <location>
        <begin position="36"/>
        <end position="124"/>
    </location>
</feature>
<sequence length="124" mass="12550">MTTMITLRRRFAVAVAGVATAAATTVTLAPAPANAADVYGAIAYSGNGSWGRSWDYPTRAAAEATAVKSCGYSDCKVLTSFTACGAVAANDRAYQGGVGPTLAAAMKDALTKLGGGYIDTWACN</sequence>
<dbReference type="Pfam" id="PF13827">
    <property type="entry name" value="DUF4189"/>
    <property type="match status" value="1"/>
</dbReference>
<evidence type="ECO:0000313" key="3">
    <source>
        <dbReference type="EMBL" id="CFR91146.1"/>
    </source>
</evidence>
<dbReference type="EMBL" id="COPH01000012">
    <property type="protein sequence ID" value="CLW08866.1"/>
    <property type="molecule type" value="Genomic_DNA"/>
</dbReference>
<evidence type="ECO:0000313" key="10">
    <source>
        <dbReference type="Proteomes" id="UP000189452"/>
    </source>
</evidence>
<feature type="domain" description="DUF4189" evidence="2">
    <location>
        <begin position="39"/>
        <end position="115"/>
    </location>
</feature>
<evidence type="ECO:0000313" key="5">
    <source>
        <dbReference type="EMBL" id="OMH59186.1"/>
    </source>
</evidence>
<dbReference type="EMBL" id="QTBD01000061">
    <property type="protein sequence ID" value="REQ55447.1"/>
    <property type="molecule type" value="Genomic_DNA"/>
</dbReference>
<evidence type="ECO:0000313" key="9">
    <source>
        <dbReference type="Proteomes" id="UP000050139"/>
    </source>
</evidence>
<dbReference type="Proteomes" id="UP000050139">
    <property type="component" value="Unassembled WGS sequence"/>
</dbReference>
<dbReference type="EMBL" id="CGCX01001231">
    <property type="protein sequence ID" value="CFR91146.1"/>
    <property type="molecule type" value="Genomic_DNA"/>
</dbReference>
<reference evidence="6" key="6">
    <citation type="submission" date="2018-07" db="EMBL/GenBank/DDBJ databases">
        <authorList>
            <person name="Shah S."/>
            <person name="Brown T."/>
            <person name="Auld S."/>
            <person name="Bratton K."/>
            <person name="Narechania A."/>
            <person name="Mathema B."/>
            <person name="Gandhi N."/>
        </authorList>
    </citation>
    <scope>NUCLEOTIDE SEQUENCE</scope>
    <source>
        <strain evidence="6">32301_S10</strain>
    </source>
</reference>
<evidence type="ECO:0000313" key="11">
    <source>
        <dbReference type="Proteomes" id="UP000256381"/>
    </source>
</evidence>